<dbReference type="RefSeq" id="WP_143742289.1">
    <property type="nucleotide sequence ID" value="NZ_PEOG01000018.1"/>
</dbReference>
<feature type="region of interest" description="Disordered" evidence="1">
    <location>
        <begin position="116"/>
        <end position="135"/>
    </location>
</feature>
<dbReference type="InterPro" id="IPR047569">
    <property type="entry name" value="CBM56"/>
</dbReference>
<keyword evidence="2" id="KW-0732">Signal</keyword>
<proteinExistence type="predicted"/>
<dbReference type="Pfam" id="PF16483">
    <property type="entry name" value="Glyco_hydro_64"/>
    <property type="match status" value="1"/>
</dbReference>
<feature type="domain" description="CBM56" evidence="3">
    <location>
        <begin position="26"/>
        <end position="115"/>
    </location>
</feature>
<dbReference type="Gene3D" id="2.60.110.10">
    <property type="entry name" value="Thaumatin"/>
    <property type="match status" value="1"/>
</dbReference>
<dbReference type="AlphaFoldDB" id="A0A2G9CB72"/>
<comment type="caution">
    <text evidence="5">The sequence shown here is derived from an EMBL/GenBank/DDBJ whole genome shotgun (WGS) entry which is preliminary data.</text>
</comment>
<dbReference type="CDD" id="cd09214">
    <property type="entry name" value="GH64-like"/>
    <property type="match status" value="1"/>
</dbReference>
<dbReference type="GO" id="GO:0030246">
    <property type="term" value="F:carbohydrate binding"/>
    <property type="evidence" value="ECO:0007669"/>
    <property type="project" value="UniProtKB-UniRule"/>
</dbReference>
<reference evidence="5 6" key="1">
    <citation type="submission" date="2017-11" db="EMBL/GenBank/DDBJ databases">
        <title>Draft genome sequence of Mitsuaria sp. HWN-4.</title>
        <authorList>
            <person name="Gundlapally S.R."/>
        </authorList>
    </citation>
    <scope>NUCLEOTIDE SEQUENCE [LARGE SCALE GENOMIC DNA]</scope>
    <source>
        <strain evidence="5 6">HWN-4</strain>
    </source>
</reference>
<dbReference type="Pfam" id="PF22184">
    <property type="entry name" value="CBM_56"/>
    <property type="match status" value="1"/>
</dbReference>
<keyword evidence="6" id="KW-1185">Reference proteome</keyword>
<dbReference type="PANTHER" id="PTHR38165">
    <property type="match status" value="1"/>
</dbReference>
<gene>
    <name evidence="5" type="ORF">CS062_08670</name>
</gene>
<dbReference type="InterPro" id="IPR037398">
    <property type="entry name" value="Glyco_hydro_64_fam"/>
</dbReference>
<feature type="signal peptide" evidence="2">
    <location>
        <begin position="1"/>
        <end position="25"/>
    </location>
</feature>
<evidence type="ECO:0000259" key="3">
    <source>
        <dbReference type="PROSITE" id="PS52005"/>
    </source>
</evidence>
<accession>A0A2G9CB72</accession>
<name>A0A2G9CB72_9BURK</name>
<feature type="chain" id="PRO_5013762304" evidence="2">
    <location>
        <begin position="26"/>
        <end position="541"/>
    </location>
</feature>
<dbReference type="InterPro" id="IPR037176">
    <property type="entry name" value="Osmotin/thaumatin-like_sf"/>
</dbReference>
<dbReference type="InterPro" id="IPR032477">
    <property type="entry name" value="Glyco_hydro_64"/>
</dbReference>
<dbReference type="PANTHER" id="PTHR38165:SF1">
    <property type="entry name" value="GLUCANASE B"/>
    <property type="match status" value="1"/>
</dbReference>
<sequence length="541" mass="58815">MTRLLSWLGACLAFLALSFTSATQAQSSASFSHGVAFNGSQATLWFKSQVATTWVDAHYQLGGGAQQNLRMPYNSGAGRHELALPGAVAGTRVDYWFTYNNGDPAYDSARFTATVGAGGTDPGTPQNPGTPGNGADWNTLTTFKVENATNGRWTDGQIYWAIIGKSWQTGEFVHVDAAGQLLPMRLADNTVPKNGRLYANYFFPLSQTRQITIPPINSARLLMSVGSPMYIEVNTDGAGRIAYAGANIENASDPNLDVVFDFGEFAIVPKGQPDQGIFVNTTRVDHFGFPLKLRLQGLGGYDRTVGEPLTESRDTLFTRFQQEVPVEFRSLAEPNFPAVPPRTRILAPAHFSFRPGEVNGAYLDGYISEMWNRFKTQDLVFTLENLGTFRGRVDGSTQRFVFTGGAANGTYYINGQPTTAEVFLGAGKLDDPRKPDGSFQVDTPADAAKSIQLQIQAQVCAALNRHVLATPADWYRPAAFYPAGTRGNWYAKFWHDHSIKGTEGAANGHGLAYGFAYDDVGGFSPSLHTNAPTTVTYTIGW</sequence>
<dbReference type="Proteomes" id="UP000231501">
    <property type="component" value="Unassembled WGS sequence"/>
</dbReference>
<dbReference type="OrthoDB" id="9805202at2"/>
<evidence type="ECO:0000313" key="6">
    <source>
        <dbReference type="Proteomes" id="UP000231501"/>
    </source>
</evidence>
<protein>
    <submittedName>
        <fullName evidence="5">Uncharacterized protein</fullName>
    </submittedName>
</protein>
<feature type="compositionally biased region" description="Low complexity" evidence="1">
    <location>
        <begin position="122"/>
        <end position="134"/>
    </location>
</feature>
<evidence type="ECO:0000256" key="1">
    <source>
        <dbReference type="SAM" id="MobiDB-lite"/>
    </source>
</evidence>
<evidence type="ECO:0000313" key="5">
    <source>
        <dbReference type="EMBL" id="PIM53667.1"/>
    </source>
</evidence>
<dbReference type="Gene3D" id="3.30.920.50">
    <property type="entry name" value="Beta-1,3-glucanase, C-terminal domain"/>
    <property type="match status" value="1"/>
</dbReference>
<evidence type="ECO:0000259" key="4">
    <source>
        <dbReference type="PROSITE" id="PS52006"/>
    </source>
</evidence>
<dbReference type="PROSITE" id="PS52005">
    <property type="entry name" value="CBM56"/>
    <property type="match status" value="1"/>
</dbReference>
<feature type="domain" description="GH64" evidence="4">
    <location>
        <begin position="138"/>
        <end position="541"/>
    </location>
</feature>
<dbReference type="EMBL" id="PEOG01000018">
    <property type="protein sequence ID" value="PIM53667.1"/>
    <property type="molecule type" value="Genomic_DNA"/>
</dbReference>
<dbReference type="InterPro" id="IPR042517">
    <property type="entry name" value="Glyco_hydro_64_N_2"/>
</dbReference>
<dbReference type="PROSITE" id="PS52006">
    <property type="entry name" value="GH64"/>
    <property type="match status" value="1"/>
</dbReference>
<organism evidence="5 6">
    <name type="scientific">Roseateles chitinivorans</name>
    <dbReference type="NCBI Taxonomy" id="2917965"/>
    <lineage>
        <taxon>Bacteria</taxon>
        <taxon>Pseudomonadati</taxon>
        <taxon>Pseudomonadota</taxon>
        <taxon>Betaproteobacteria</taxon>
        <taxon>Burkholderiales</taxon>
        <taxon>Sphaerotilaceae</taxon>
        <taxon>Roseateles</taxon>
    </lineage>
</organism>
<evidence type="ECO:0000256" key="2">
    <source>
        <dbReference type="SAM" id="SignalP"/>
    </source>
</evidence>